<evidence type="ECO:0000256" key="5">
    <source>
        <dbReference type="ARBA" id="ARBA00022723"/>
    </source>
</evidence>
<evidence type="ECO:0000313" key="9">
    <source>
        <dbReference type="EMBL" id="CAI4216986.1"/>
    </source>
</evidence>
<keyword evidence="4" id="KW-0808">Transferase</keyword>
<dbReference type="Proteomes" id="UP000838763">
    <property type="component" value="Unassembled WGS sequence"/>
</dbReference>
<proteinExistence type="inferred from homology"/>
<sequence>MATSDPGGFDKARHIRYWQRCHRSILPIYYTPQDSIRLTLSFFILSALDVLSPSSDPTSNPNAAPLITDADRRTIRSFVLSLKHPAGALAAADGNDDDAAGAFAHVDREGTLRWLRTLQRPDGSFGEVVDAQGNVQGGRDMRCCYLAATIRWCLRGDVAEGDDGWVEDIDVEGLIRHVRQAQTYDGGMAESSQHESHAGYAYCGVAALALLERPLAESSTRPAPAVKPGIPSIPALLKFLACRQFAYIEAADSESEEEDLETGNYVEGKPGPLSCDPDALCVGYNGRWNKNADTTPEAPDVYHAYLGLAALAIMDESPDEARQLKPFDAELCASVDTVRKIEKARAGLLRRR</sequence>
<comment type="caution">
    <text evidence="9">The sequence shown here is derived from an EMBL/GenBank/DDBJ whole genome shotgun (WGS) entry which is preliminary data.</text>
</comment>
<dbReference type="PANTHER" id="PTHR11774:SF4">
    <property type="entry name" value="GERANYLGERANYL TRANSFERASE TYPE-1 SUBUNIT BETA"/>
    <property type="match status" value="1"/>
</dbReference>
<dbReference type="Gene3D" id="1.50.10.20">
    <property type="match status" value="2"/>
</dbReference>
<evidence type="ECO:0000256" key="6">
    <source>
        <dbReference type="ARBA" id="ARBA00022737"/>
    </source>
</evidence>
<keyword evidence="3" id="KW-0637">Prenyltransferase</keyword>
<evidence type="ECO:0000256" key="2">
    <source>
        <dbReference type="ARBA" id="ARBA00010497"/>
    </source>
</evidence>
<dbReference type="InterPro" id="IPR045089">
    <property type="entry name" value="PGGT1B-like"/>
</dbReference>
<keyword evidence="7" id="KW-0862">Zinc</keyword>
<evidence type="ECO:0000256" key="4">
    <source>
        <dbReference type="ARBA" id="ARBA00022679"/>
    </source>
</evidence>
<evidence type="ECO:0000256" key="7">
    <source>
        <dbReference type="ARBA" id="ARBA00022833"/>
    </source>
</evidence>
<dbReference type="InterPro" id="IPR008930">
    <property type="entry name" value="Terpenoid_cyclase/PrenylTrfase"/>
</dbReference>
<dbReference type="AlphaFoldDB" id="A0A9P1MCS4"/>
<feature type="domain" description="Prenyltransferase alpha-alpha toroid" evidence="8">
    <location>
        <begin position="9"/>
        <end position="294"/>
    </location>
</feature>
<organism evidence="9 10">
    <name type="scientific">Parascedosporium putredinis</name>
    <dbReference type="NCBI Taxonomy" id="1442378"/>
    <lineage>
        <taxon>Eukaryota</taxon>
        <taxon>Fungi</taxon>
        <taxon>Dikarya</taxon>
        <taxon>Ascomycota</taxon>
        <taxon>Pezizomycotina</taxon>
        <taxon>Sordariomycetes</taxon>
        <taxon>Hypocreomycetidae</taxon>
        <taxon>Microascales</taxon>
        <taxon>Microascaceae</taxon>
        <taxon>Parascedosporium</taxon>
    </lineage>
</organism>
<dbReference type="OrthoDB" id="24893at2759"/>
<evidence type="ECO:0000256" key="3">
    <source>
        <dbReference type="ARBA" id="ARBA00022602"/>
    </source>
</evidence>
<comment type="cofactor">
    <cofactor evidence="1">
        <name>Zn(2+)</name>
        <dbReference type="ChEBI" id="CHEBI:29105"/>
    </cofactor>
</comment>
<dbReference type="SUPFAM" id="SSF48239">
    <property type="entry name" value="Terpenoid cyclases/Protein prenyltransferases"/>
    <property type="match status" value="1"/>
</dbReference>
<comment type="similarity">
    <text evidence="2">Belongs to the protein prenyltransferase subunit beta family.</text>
</comment>
<dbReference type="GO" id="GO:0004662">
    <property type="term" value="F:CAAX-protein geranylgeranyltransferase activity"/>
    <property type="evidence" value="ECO:0007669"/>
    <property type="project" value="TreeGrafter"/>
</dbReference>
<reference evidence="9" key="1">
    <citation type="submission" date="2022-11" db="EMBL/GenBank/DDBJ databases">
        <authorList>
            <person name="Scott C."/>
            <person name="Bruce N."/>
        </authorList>
    </citation>
    <scope>NUCLEOTIDE SEQUENCE</scope>
</reference>
<dbReference type="Pfam" id="PF00432">
    <property type="entry name" value="Prenyltrans"/>
    <property type="match status" value="1"/>
</dbReference>
<dbReference type="GO" id="GO:0005953">
    <property type="term" value="C:CAAX-protein geranylgeranyltransferase complex"/>
    <property type="evidence" value="ECO:0007669"/>
    <property type="project" value="TreeGrafter"/>
</dbReference>
<dbReference type="PANTHER" id="PTHR11774">
    <property type="entry name" value="GERANYLGERANYL TRANSFERASE TYPE BETA SUBUNIT"/>
    <property type="match status" value="1"/>
</dbReference>
<keyword evidence="6" id="KW-0677">Repeat</keyword>
<evidence type="ECO:0000313" key="10">
    <source>
        <dbReference type="Proteomes" id="UP000838763"/>
    </source>
</evidence>
<accession>A0A9P1MCS4</accession>
<keyword evidence="10" id="KW-1185">Reference proteome</keyword>
<keyword evidence="5" id="KW-0479">Metal-binding</keyword>
<protein>
    <recommendedName>
        <fullName evidence="8">Prenyltransferase alpha-alpha toroid domain-containing protein</fullName>
    </recommendedName>
</protein>
<evidence type="ECO:0000259" key="8">
    <source>
        <dbReference type="Pfam" id="PF00432"/>
    </source>
</evidence>
<gene>
    <name evidence="9" type="ORF">PPNO1_LOCUS6629</name>
</gene>
<dbReference type="EMBL" id="CALLCH030000015">
    <property type="protein sequence ID" value="CAI4216986.1"/>
    <property type="molecule type" value="Genomic_DNA"/>
</dbReference>
<name>A0A9P1MCS4_9PEZI</name>
<evidence type="ECO:0000256" key="1">
    <source>
        <dbReference type="ARBA" id="ARBA00001947"/>
    </source>
</evidence>
<dbReference type="GO" id="GO:0046872">
    <property type="term" value="F:metal ion binding"/>
    <property type="evidence" value="ECO:0007669"/>
    <property type="project" value="UniProtKB-KW"/>
</dbReference>
<dbReference type="InterPro" id="IPR001330">
    <property type="entry name" value="Prenyltrans"/>
</dbReference>